<protein>
    <submittedName>
        <fullName evidence="1">Uncharacterized protein</fullName>
    </submittedName>
</protein>
<sequence>MLTTTAAAAAAAAARPAACPPSPASSSSPASSAASSPFARHPHPHPHPSLLPYLAGPSSSPVFSALASPPAAAFDFSFWPEESMLPVASSSFAASLPGLRPPPVKLDHFYDDASFDPACDAPAPFLLHHDAAGLPFDDSDDAFAHLLAPAKRPPPPPPPLLFPGISHRRAASGSSVLSPPSIATSAASASARSSPALTPYAPFASPARPPARLALDAGAGDGNMRKSVLDHHHNNNNNTNNYSRPPSDAHHQRPQPPPARSPAAATAATDEPAGFYSLLPPSASSASHNSPATPQASFADDLDELSKSLSHGEPPPPLSGPDLLDRWSHPPYSQPTAPPDLSSAAAPRLPADAYADELYSPALAGAPPDRVPSQPRLEPAGYAPYRGSVMANCLQAAQQSHMTARAHSPGAHMAAAAAAAARQRSPFRHGSPYAYSSAAPLAQPPHAASALRGMALIESGGAPDADEPKTISPKDALLDYHDDDASLPLFPPPPEPAQFTPQQPFRLSNFPPLPPFPPRFHPAPPDGSQYYMPQPPPQPQPPPPPPQQQQQQQHQPMRVTQAPPPPPPVHHTPDFPPSMEATNSERTPGILRPPPHSPVKRPRDPSSDSGTYSCTYHGCAHRFETPAKLQKHKREAHRQTTPGTHGLARDGSGGTTTATVMLRGSQAGPHKCERINPSTGKPCNSIFSRPYDLTRHEDTIHNARKQKVRCHLCSEEKTFSRNDALTRHMRVVHPDVSWPGKQRRRGRD</sequence>
<gene>
    <name evidence="1" type="ORF">LOY88_000328</name>
</gene>
<proteinExistence type="predicted"/>
<comment type="caution">
    <text evidence="1">The sequence shown here is derived from an EMBL/GenBank/DDBJ whole genome shotgun (WGS) entry which is preliminary data.</text>
</comment>
<name>A0ACB8V5L4_9EURO</name>
<dbReference type="EMBL" id="JALBCA010000004">
    <property type="protein sequence ID" value="KAI2392863.1"/>
    <property type="molecule type" value="Genomic_DNA"/>
</dbReference>
<accession>A0ACB8V5L4</accession>
<reference evidence="1" key="1">
    <citation type="journal article" date="2022" name="bioRxiv">
        <title>Population genetic analysis of Ophidiomyces ophidiicola, the causative agent of snake fungal disease, indicates recent introductions to the USA.</title>
        <authorList>
            <person name="Ladner J.T."/>
            <person name="Palmer J.M."/>
            <person name="Ettinger C.L."/>
            <person name="Stajich J.E."/>
            <person name="Farrell T.M."/>
            <person name="Glorioso B.M."/>
            <person name="Lawson B."/>
            <person name="Price S.J."/>
            <person name="Stengle A.G."/>
            <person name="Grear D.A."/>
            <person name="Lorch J.M."/>
        </authorList>
    </citation>
    <scope>NUCLEOTIDE SEQUENCE</scope>
    <source>
        <strain evidence="1">NWHC 24266-5</strain>
    </source>
</reference>
<evidence type="ECO:0000313" key="1">
    <source>
        <dbReference type="EMBL" id="KAI2392863.1"/>
    </source>
</evidence>
<organism evidence="1">
    <name type="scientific">Ophidiomyces ophidiicola</name>
    <dbReference type="NCBI Taxonomy" id="1387563"/>
    <lineage>
        <taxon>Eukaryota</taxon>
        <taxon>Fungi</taxon>
        <taxon>Dikarya</taxon>
        <taxon>Ascomycota</taxon>
        <taxon>Pezizomycotina</taxon>
        <taxon>Eurotiomycetes</taxon>
        <taxon>Eurotiomycetidae</taxon>
        <taxon>Onygenales</taxon>
        <taxon>Onygenaceae</taxon>
        <taxon>Ophidiomyces</taxon>
    </lineage>
</organism>